<evidence type="ECO:0008006" key="2">
    <source>
        <dbReference type="Google" id="ProtNLM"/>
    </source>
</evidence>
<gene>
    <name evidence="1" type="ORF">Q2T42_20080</name>
</gene>
<evidence type="ECO:0000313" key="1">
    <source>
        <dbReference type="EMBL" id="WNZ44132.1"/>
    </source>
</evidence>
<sequence length="118" mass="13274">MSSPKVVILIAQCQHAKQHYGIRLEEKSSNRWVGDWAFTIQPTVAEKEGYDRSEISGNFEFDDHYPGCPYCNASGIFQCRCDKLGCWSSEQRQVKCPWCGNRASIGGNIERLSAGSDH</sequence>
<reference evidence="1" key="1">
    <citation type="journal article" date="2023" name="Plants (Basel)">
        <title>Genomic Analysis of Leptolyngbya boryana CZ1 Reveals Efficient Carbon Fixation Modules.</title>
        <authorList>
            <person name="Bai X."/>
            <person name="Wang H."/>
            <person name="Cheng W."/>
            <person name="Wang J."/>
            <person name="Ma M."/>
            <person name="Hu H."/>
            <person name="Song Z."/>
            <person name="Ma H."/>
            <person name="Fan Y."/>
            <person name="Du C."/>
            <person name="Xu J."/>
        </authorList>
    </citation>
    <scope>NUCLEOTIDE SEQUENCE</scope>
    <source>
        <strain evidence="1">CZ1</strain>
    </source>
</reference>
<organism evidence="1">
    <name type="scientific">Leptolyngbya boryana CZ1</name>
    <dbReference type="NCBI Taxonomy" id="3060204"/>
    <lineage>
        <taxon>Bacteria</taxon>
        <taxon>Bacillati</taxon>
        <taxon>Cyanobacteriota</taxon>
        <taxon>Cyanophyceae</taxon>
        <taxon>Leptolyngbyales</taxon>
        <taxon>Leptolyngbyaceae</taxon>
        <taxon>Leptolyngbya group</taxon>
        <taxon>Leptolyngbya</taxon>
    </lineage>
</organism>
<accession>A0AA96WR87</accession>
<dbReference type="RefSeq" id="WP_316426321.1">
    <property type="nucleotide sequence ID" value="NZ_CP130144.1"/>
</dbReference>
<protein>
    <recommendedName>
        <fullName evidence="2">TerY-C metal binding domain-containing protein</fullName>
    </recommendedName>
</protein>
<reference evidence="1" key="2">
    <citation type="submission" date="2023-07" db="EMBL/GenBank/DDBJ databases">
        <authorList>
            <person name="Bai X.-H."/>
            <person name="Wang H.-H."/>
            <person name="Wang J."/>
            <person name="Ma M.-Y."/>
            <person name="Hu H.-H."/>
            <person name="Song Z.-L."/>
            <person name="Ma H.-G."/>
            <person name="Fan Y."/>
            <person name="Du C.-Y."/>
            <person name="Xu J.-C."/>
        </authorList>
    </citation>
    <scope>NUCLEOTIDE SEQUENCE</scope>
    <source>
        <strain evidence="1">CZ1</strain>
    </source>
</reference>
<proteinExistence type="predicted"/>
<dbReference type="EMBL" id="CP130144">
    <property type="protein sequence ID" value="WNZ44132.1"/>
    <property type="molecule type" value="Genomic_DNA"/>
</dbReference>
<name>A0AA96WR87_LEPBY</name>
<dbReference type="AlphaFoldDB" id="A0AA96WR87"/>